<proteinExistence type="predicted"/>
<dbReference type="Pfam" id="PF24771">
    <property type="entry name" value="Ig_CFAP74_1st"/>
    <property type="match status" value="1"/>
</dbReference>
<evidence type="ECO:0000313" key="4">
    <source>
        <dbReference type="Proteomes" id="UP000316726"/>
    </source>
</evidence>
<dbReference type="OrthoDB" id="545169at2759"/>
<protein>
    <recommendedName>
        <fullName evidence="2">CFAP74 third Ig-like domain-containing protein</fullName>
    </recommendedName>
</protein>
<dbReference type="InterPro" id="IPR056307">
    <property type="entry name" value="Ig-CFAP74_3rd"/>
</dbReference>
<feature type="region of interest" description="Disordered" evidence="1">
    <location>
        <begin position="131"/>
        <end position="155"/>
    </location>
</feature>
<keyword evidence="4" id="KW-1185">Reference proteome</keyword>
<feature type="compositionally biased region" description="Basic and acidic residues" evidence="1">
    <location>
        <begin position="832"/>
        <end position="841"/>
    </location>
</feature>
<dbReference type="STRING" id="1764295.A0A5B8MXB8"/>
<dbReference type="PANTHER" id="PTHR22538:SF0">
    <property type="entry name" value="CILIA- AND FLAGELLA-ASSOCIATED PROTEIN 74"/>
    <property type="match status" value="1"/>
</dbReference>
<feature type="region of interest" description="Disordered" evidence="1">
    <location>
        <begin position="819"/>
        <end position="851"/>
    </location>
</feature>
<dbReference type="Pfam" id="PF24778">
    <property type="entry name" value="Ig-CFAP74_3rd"/>
    <property type="match status" value="1"/>
</dbReference>
<name>A0A5B8MXB8_9CHLO</name>
<accession>A0A5B8MXB8</accession>
<feature type="domain" description="CFAP74 third Ig-like" evidence="2">
    <location>
        <begin position="507"/>
        <end position="614"/>
    </location>
</feature>
<feature type="compositionally biased region" description="Polar residues" evidence="1">
    <location>
        <begin position="134"/>
        <end position="149"/>
    </location>
</feature>
<dbReference type="InterPro" id="IPR013783">
    <property type="entry name" value="Ig-like_fold"/>
</dbReference>
<evidence type="ECO:0000313" key="3">
    <source>
        <dbReference type="EMBL" id="QDZ24981.1"/>
    </source>
</evidence>
<gene>
    <name evidence="3" type="ORF">A3770_15p74990</name>
</gene>
<dbReference type="EMBL" id="CP031048">
    <property type="protein sequence ID" value="QDZ24981.1"/>
    <property type="molecule type" value="Genomic_DNA"/>
</dbReference>
<dbReference type="Proteomes" id="UP000316726">
    <property type="component" value="Chromosome 15"/>
</dbReference>
<dbReference type="AlphaFoldDB" id="A0A5B8MXB8"/>
<dbReference type="Gene3D" id="2.60.40.10">
    <property type="entry name" value="Immunoglobulins"/>
    <property type="match status" value="6"/>
</dbReference>
<evidence type="ECO:0000259" key="2">
    <source>
        <dbReference type="Pfam" id="PF24778"/>
    </source>
</evidence>
<organism evidence="3 4">
    <name type="scientific">Chloropicon primus</name>
    <dbReference type="NCBI Taxonomy" id="1764295"/>
    <lineage>
        <taxon>Eukaryota</taxon>
        <taxon>Viridiplantae</taxon>
        <taxon>Chlorophyta</taxon>
        <taxon>Chloropicophyceae</taxon>
        <taxon>Chloropicales</taxon>
        <taxon>Chloropicaceae</taxon>
        <taxon>Chloropicon</taxon>
    </lineage>
</organism>
<reference evidence="3 4" key="1">
    <citation type="submission" date="2018-07" db="EMBL/GenBank/DDBJ databases">
        <title>The complete nuclear genome of the prasinophyte Chloropicon primus (CCMP1205).</title>
        <authorList>
            <person name="Pombert J.-F."/>
            <person name="Otis C."/>
            <person name="Turmel M."/>
            <person name="Lemieux C."/>
        </authorList>
    </citation>
    <scope>NUCLEOTIDE SEQUENCE [LARGE SCALE GENOMIC DNA]</scope>
    <source>
        <strain evidence="3 4">CCMP1205</strain>
    </source>
</reference>
<dbReference type="PANTHER" id="PTHR22538">
    <property type="entry name" value="CILIA- AND FLAGELLA-ASSOCIATED PROTEIN 74"/>
    <property type="match status" value="1"/>
</dbReference>
<sequence>MVEDTSKRTYVETKRAIQRLKAQQLSVKKIQAEIEQNYENVYKEKREGLLSLKHNIRQALLRNLNPQKKSSTAGSAYSTRSRQRQMYLESAMATEVSHEQVMKYLVQYREALKERETKSNKAAQYMRLAKRHTSSTLSLQHHKGSSNSGMMKKQREGGFPLSKRIKKLGGDTDVRMHEPNPLLLPRKYAQASEDVYGKSSEETTTSTTEPAKDLAKLDSKRMKAMDILKKTSRVTPWAVDPSSFTQPQIVCGKKYMGETTFLSRPRGISFRDFELGQTYEKKVELTNVSWTINRFKRVVVDEALDDIVNVTCDFPGLMSAGMMCNMVVTFQPKVLQDLTGFITILAETGPVAIPFECTTKKAETSVSCESITLTPVMIGEQSTSQMEITNLGAIPVTWDLTVLDILSVDENTGETAGVLYSAGKEGGGGADEAEDILSDLGLSFTNIGKIPEYSRCKNKFVFSPVKDIKIVVKANYVFKTKTGEYLPPIPLEITAQAQRLPLAAVDKVVDFKCCKYKSIYQNTMKVQNSGKTALKCCIVQRPELKPYIEFLPDIGYCQAGRAFTFTISFNPTQEIEKDCERWIDKETGILQVPFKIHAPAQPTPVGFTFRARLTSSDLVFEPEILDFGKCVADMPTGLKLRVTNKGMLPARLAMRASKFGKEGSFLASTNRGQKSKGPEQAVVSFEPNDGFNAILPNGTIELTVCFCGSTEATHAFQVYCFALGETGQPCKFSIPCKAEVVHIPLKFSTFHLSLPPTAFKPGSISQASVVLRNSSGLSSCDYQFKSPSSDLTFSPLVGSIPPKGTCRVVVKFEPCQVEQSSAPKEGEEPEEGKEAQEKESAKSPNPPPEDMINKLRSLWSPCVVKYEGDLSLVHLNVQTYVVKPNLTLFAPGMKVRESGICELGFGTVAIGERHILTLRLSAEEVEEVLPVSYSMLDHKGDFQILNAVRPIKKNKDCVLQLCFAPRETREYFEKLTLSTKFESIRINLLGEGVLPSMSLVDDQSPIDMGFTVPKDIKESAFALKYVSKCPVRYQLCVEEENFNSNFGPSVFSCHPSSGVVELEGELEVNVRFKPQFKQESFMKARVVVKCQEDELGSVNVEGRCLAAGIHIQYPQGKLLSNTDAFTSSLKSCIAAAEDGDTEAEKEEAEPFYLRFDESIMLGQKREEFFEIVNTGKTSGEFSFDAQSDDDIVQERWQVTPAKGQVAAGSSVKISVSLEMPVDISPEFVVYFGLESWIEGQWNCTISTGNSTTKVPFMSACLVKPMKMPEEAEEA</sequence>
<evidence type="ECO:0000256" key="1">
    <source>
        <dbReference type="SAM" id="MobiDB-lite"/>
    </source>
</evidence>